<feature type="region of interest" description="Disordered" evidence="1">
    <location>
        <begin position="1"/>
        <end position="85"/>
    </location>
</feature>
<organism evidence="2 3">
    <name type="scientific">Mugilogobius chulae</name>
    <name type="common">yellowstripe goby</name>
    <dbReference type="NCBI Taxonomy" id="88201"/>
    <lineage>
        <taxon>Eukaryota</taxon>
        <taxon>Metazoa</taxon>
        <taxon>Chordata</taxon>
        <taxon>Craniata</taxon>
        <taxon>Vertebrata</taxon>
        <taxon>Euteleostomi</taxon>
        <taxon>Actinopterygii</taxon>
        <taxon>Neopterygii</taxon>
        <taxon>Teleostei</taxon>
        <taxon>Neoteleostei</taxon>
        <taxon>Acanthomorphata</taxon>
        <taxon>Gobiaria</taxon>
        <taxon>Gobiiformes</taxon>
        <taxon>Gobioidei</taxon>
        <taxon>Gobiidae</taxon>
        <taxon>Gobionellinae</taxon>
        <taxon>Mugilogobius</taxon>
    </lineage>
</organism>
<gene>
    <name evidence="2" type="ORF">WMY93_013761</name>
</gene>
<feature type="compositionally biased region" description="Basic and acidic residues" evidence="1">
    <location>
        <begin position="64"/>
        <end position="85"/>
    </location>
</feature>
<dbReference type="EMBL" id="JBBPFD010000009">
    <property type="protein sequence ID" value="KAK7913550.1"/>
    <property type="molecule type" value="Genomic_DNA"/>
</dbReference>
<dbReference type="AlphaFoldDB" id="A0AAW0P0G8"/>
<keyword evidence="3" id="KW-1185">Reference proteome</keyword>
<proteinExistence type="predicted"/>
<reference evidence="3" key="1">
    <citation type="submission" date="2024-04" db="EMBL/GenBank/DDBJ databases">
        <title>Salinicola lusitanus LLJ914,a marine bacterium isolated from the Okinawa Trough.</title>
        <authorList>
            <person name="Li J."/>
        </authorList>
    </citation>
    <scope>NUCLEOTIDE SEQUENCE [LARGE SCALE GENOMIC DNA]</scope>
</reference>
<evidence type="ECO:0000256" key="1">
    <source>
        <dbReference type="SAM" id="MobiDB-lite"/>
    </source>
</evidence>
<dbReference type="Proteomes" id="UP001460270">
    <property type="component" value="Unassembled WGS sequence"/>
</dbReference>
<protein>
    <submittedName>
        <fullName evidence="2">Uncharacterized protein</fullName>
    </submittedName>
</protein>
<name>A0AAW0P0G8_9GOBI</name>
<comment type="caution">
    <text evidence="2">The sequence shown here is derived from an EMBL/GenBank/DDBJ whole genome shotgun (WGS) entry which is preliminary data.</text>
</comment>
<evidence type="ECO:0000313" key="2">
    <source>
        <dbReference type="EMBL" id="KAK7913550.1"/>
    </source>
</evidence>
<accession>A0AAW0P0G8</accession>
<sequence length="181" mass="20539">MSSHAESPAEVKGTALPHKLRLKYRALSNGGAQEPVPVSMSPSPTLPQHPYLALPGNPPSHALGEGKEEQQTEFPEEVKPQGKDVWSLKKREGKKVREVEVDAVRSETELKWDKLVFDNEQFKYRETVFCECRSAHFGRPEQEMIWMSPAGVMLVTRRFHLAEFVTVIVRAGRRSPVQMVY</sequence>
<evidence type="ECO:0000313" key="3">
    <source>
        <dbReference type="Proteomes" id="UP001460270"/>
    </source>
</evidence>